<dbReference type="GO" id="GO:0005524">
    <property type="term" value="F:ATP binding"/>
    <property type="evidence" value="ECO:0007669"/>
    <property type="project" value="UniProtKB-KW"/>
</dbReference>
<evidence type="ECO:0000256" key="3">
    <source>
        <dbReference type="SAM" id="MobiDB-lite"/>
    </source>
</evidence>
<dbReference type="GO" id="GO:0005737">
    <property type="term" value="C:cytoplasm"/>
    <property type="evidence" value="ECO:0007669"/>
    <property type="project" value="TreeGrafter"/>
</dbReference>
<dbReference type="OrthoDB" id="68483at2759"/>
<dbReference type="Pfam" id="PF00069">
    <property type="entry name" value="Pkinase"/>
    <property type="match status" value="1"/>
</dbReference>
<reference evidence="5" key="1">
    <citation type="submission" date="2016-04" db="EMBL/GenBank/DDBJ databases">
        <authorList>
            <person name="Evans L.H."/>
            <person name="Alamgir A."/>
            <person name="Owens N."/>
            <person name="Weber N.D."/>
            <person name="Virtaneva K."/>
            <person name="Barbian K."/>
            <person name="Babar A."/>
            <person name="Rosenke K."/>
        </authorList>
    </citation>
    <scope>NUCLEOTIDE SEQUENCE [LARGE SCALE GENOMIC DNA]</scope>
    <source>
        <strain evidence="5">CBS 101.48</strain>
    </source>
</reference>
<feature type="compositionally biased region" description="Low complexity" evidence="3">
    <location>
        <begin position="92"/>
        <end position="102"/>
    </location>
</feature>
<keyword evidence="6" id="KW-1185">Reference proteome</keyword>
<keyword evidence="2" id="KW-0067">ATP-binding</keyword>
<accession>A0A168MMV0</accession>
<dbReference type="SUPFAM" id="SSF56112">
    <property type="entry name" value="Protein kinase-like (PK-like)"/>
    <property type="match status" value="1"/>
</dbReference>
<name>A0A168MMV0_ABSGL</name>
<feature type="domain" description="Protein kinase" evidence="4">
    <location>
        <begin position="39"/>
        <end position="354"/>
    </location>
</feature>
<dbReference type="PANTHER" id="PTHR24346">
    <property type="entry name" value="MAP/MICROTUBULE AFFINITY-REGULATING KINASE"/>
    <property type="match status" value="1"/>
</dbReference>
<dbReference type="InParanoid" id="A0A168MMV0"/>
<proteinExistence type="predicted"/>
<dbReference type="GO" id="GO:0035556">
    <property type="term" value="P:intracellular signal transduction"/>
    <property type="evidence" value="ECO:0007669"/>
    <property type="project" value="TreeGrafter"/>
</dbReference>
<dbReference type="InterPro" id="IPR000719">
    <property type="entry name" value="Prot_kinase_dom"/>
</dbReference>
<dbReference type="PROSITE" id="PS50011">
    <property type="entry name" value="PROTEIN_KINASE_DOM"/>
    <property type="match status" value="1"/>
</dbReference>
<dbReference type="STRING" id="4829.A0A168MMV0"/>
<evidence type="ECO:0000256" key="2">
    <source>
        <dbReference type="ARBA" id="ARBA00022840"/>
    </source>
</evidence>
<dbReference type="Gene3D" id="3.30.200.20">
    <property type="entry name" value="Phosphorylase Kinase, domain 1"/>
    <property type="match status" value="2"/>
</dbReference>
<dbReference type="Gene3D" id="1.10.510.10">
    <property type="entry name" value="Transferase(Phosphotransferase) domain 1"/>
    <property type="match status" value="1"/>
</dbReference>
<dbReference type="PROSITE" id="PS00108">
    <property type="entry name" value="PROTEIN_KINASE_ST"/>
    <property type="match status" value="1"/>
</dbReference>
<dbReference type="PANTHER" id="PTHR24346:SF77">
    <property type="entry name" value="SERINE THREONINE PROTEIN KINASE"/>
    <property type="match status" value="1"/>
</dbReference>
<feature type="region of interest" description="Disordered" evidence="3">
    <location>
        <begin position="87"/>
        <end position="120"/>
    </location>
</feature>
<evidence type="ECO:0000256" key="1">
    <source>
        <dbReference type="ARBA" id="ARBA00022741"/>
    </source>
</evidence>
<evidence type="ECO:0000259" key="4">
    <source>
        <dbReference type="PROSITE" id="PS50011"/>
    </source>
</evidence>
<dbReference type="InterPro" id="IPR011009">
    <property type="entry name" value="Kinase-like_dom_sf"/>
</dbReference>
<protein>
    <recommendedName>
        <fullName evidence="4">Protein kinase domain-containing protein</fullName>
    </recommendedName>
</protein>
<dbReference type="GO" id="GO:0004674">
    <property type="term" value="F:protein serine/threonine kinase activity"/>
    <property type="evidence" value="ECO:0007669"/>
    <property type="project" value="TreeGrafter"/>
</dbReference>
<evidence type="ECO:0000313" key="5">
    <source>
        <dbReference type="EMBL" id="SAL98846.1"/>
    </source>
</evidence>
<dbReference type="Proteomes" id="UP000078561">
    <property type="component" value="Unassembled WGS sequence"/>
</dbReference>
<dbReference type="SMART" id="SM00220">
    <property type="entry name" value="S_TKc"/>
    <property type="match status" value="1"/>
</dbReference>
<sequence length="360" mass="41535">MTRWFGPTVLQFTPPSWHHSRFRTKKTSSVDKHRKVRQYRLLYELAHGSTCTVHLALDTKTKKLCAIKEMDGTKLQRQLCMDWLQSRHPKNQQQQQQQQQQQSDNHKRRRIESPSTPSSLPCAESDLLQCLHHDNIIEWLDCFEDNKNVYLVTEWIDGSVLVDLHDGNDTLAYDDKQHASPLDASTCHSVFLQLVATLDYLHQENVIHGDVKPDNILLTLDNQIKLIDFGSAFHLDSLDKTSTAFQRQRTPAFTPPECINKEIDITPATRKSYETAGDIWCLGMTLYCMVYGKLPYHLDQAPSHMDLYHLLSTCPSIPHVESTDPQLRHLIDQMLTVAPMDRITLDRIKCHPWYLGPTVT</sequence>
<dbReference type="AlphaFoldDB" id="A0A168MMV0"/>
<gene>
    <name evidence="5" type="primary">ABSGL_04411.1 scaffold 5409</name>
</gene>
<dbReference type="OMA" id="ACATTDY"/>
<organism evidence="5">
    <name type="scientific">Absidia glauca</name>
    <name type="common">Pin mould</name>
    <dbReference type="NCBI Taxonomy" id="4829"/>
    <lineage>
        <taxon>Eukaryota</taxon>
        <taxon>Fungi</taxon>
        <taxon>Fungi incertae sedis</taxon>
        <taxon>Mucoromycota</taxon>
        <taxon>Mucoromycotina</taxon>
        <taxon>Mucoromycetes</taxon>
        <taxon>Mucorales</taxon>
        <taxon>Cunninghamellaceae</taxon>
        <taxon>Absidia</taxon>
    </lineage>
</organism>
<keyword evidence="1" id="KW-0547">Nucleotide-binding</keyword>
<dbReference type="InterPro" id="IPR008271">
    <property type="entry name" value="Ser/Thr_kinase_AS"/>
</dbReference>
<evidence type="ECO:0000313" key="6">
    <source>
        <dbReference type="Proteomes" id="UP000078561"/>
    </source>
</evidence>
<dbReference type="EMBL" id="LT552359">
    <property type="protein sequence ID" value="SAL98846.1"/>
    <property type="molecule type" value="Genomic_DNA"/>
</dbReference>